<dbReference type="AlphaFoldDB" id="E5BEB6"/>
<dbReference type="Pfam" id="PF00589">
    <property type="entry name" value="Phage_integrase"/>
    <property type="match status" value="1"/>
</dbReference>
<dbReference type="GO" id="GO:0005737">
    <property type="term" value="C:cytoplasm"/>
    <property type="evidence" value="ECO:0007669"/>
    <property type="project" value="UniProtKB-SubCell"/>
</dbReference>
<dbReference type="SUPFAM" id="SSF56349">
    <property type="entry name" value="DNA breaking-rejoining enzymes"/>
    <property type="match status" value="1"/>
</dbReference>
<feature type="domain" description="Core-binding (CB)" evidence="11">
    <location>
        <begin position="6"/>
        <end position="88"/>
    </location>
</feature>
<gene>
    <name evidence="12" type="ORF">FSBG_00889</name>
</gene>
<evidence type="ECO:0000259" key="10">
    <source>
        <dbReference type="PROSITE" id="PS51898"/>
    </source>
</evidence>
<evidence type="ECO:0000313" key="13">
    <source>
        <dbReference type="Proteomes" id="UP000002975"/>
    </source>
</evidence>
<name>E5BEB6_9FUSO</name>
<dbReference type="GO" id="GO:0006310">
    <property type="term" value="P:DNA recombination"/>
    <property type="evidence" value="ECO:0007669"/>
    <property type="project" value="UniProtKB-KW"/>
</dbReference>
<dbReference type="InterPro" id="IPR002104">
    <property type="entry name" value="Integrase_catalytic"/>
</dbReference>
<evidence type="ECO:0000256" key="1">
    <source>
        <dbReference type="ARBA" id="ARBA00004496"/>
    </source>
</evidence>
<keyword evidence="5" id="KW-0229">DNA integration</keyword>
<evidence type="ECO:0000256" key="2">
    <source>
        <dbReference type="ARBA" id="ARBA00022490"/>
    </source>
</evidence>
<keyword evidence="2" id="KW-0963">Cytoplasm</keyword>
<dbReference type="PROSITE" id="PS51898">
    <property type="entry name" value="TYR_RECOMBINASE"/>
    <property type="match status" value="1"/>
</dbReference>
<evidence type="ECO:0000256" key="8">
    <source>
        <dbReference type="ARBA" id="ARBA00023306"/>
    </source>
</evidence>
<dbReference type="GO" id="GO:0007059">
    <property type="term" value="P:chromosome segregation"/>
    <property type="evidence" value="ECO:0007669"/>
    <property type="project" value="UniProtKB-KW"/>
</dbReference>
<comment type="subcellular location">
    <subcellularLocation>
        <location evidence="1">Cytoplasm</location>
    </subcellularLocation>
</comment>
<proteinExistence type="predicted"/>
<dbReference type="Gene3D" id="1.10.150.130">
    <property type="match status" value="1"/>
</dbReference>
<keyword evidence="7" id="KW-0233">DNA recombination</keyword>
<dbReference type="PANTHER" id="PTHR30349:SF77">
    <property type="entry name" value="TYROSINE RECOMBINASE XERC"/>
    <property type="match status" value="1"/>
</dbReference>
<dbReference type="InterPro" id="IPR004107">
    <property type="entry name" value="Integrase_SAM-like_N"/>
</dbReference>
<dbReference type="InterPro" id="IPR050090">
    <property type="entry name" value="Tyrosine_recombinase_XerCD"/>
</dbReference>
<evidence type="ECO:0000256" key="9">
    <source>
        <dbReference type="PROSITE-ProRule" id="PRU01248"/>
    </source>
</evidence>
<evidence type="ECO:0000256" key="3">
    <source>
        <dbReference type="ARBA" id="ARBA00022618"/>
    </source>
</evidence>
<dbReference type="PROSITE" id="PS51900">
    <property type="entry name" value="CB"/>
    <property type="match status" value="1"/>
</dbReference>
<evidence type="ECO:0000256" key="6">
    <source>
        <dbReference type="ARBA" id="ARBA00023125"/>
    </source>
</evidence>
<accession>E5BEB6</accession>
<dbReference type="PANTHER" id="PTHR30349">
    <property type="entry name" value="PHAGE INTEGRASE-RELATED"/>
    <property type="match status" value="1"/>
</dbReference>
<keyword evidence="8" id="KW-0131">Cell cycle</keyword>
<dbReference type="GO" id="GO:0015074">
    <property type="term" value="P:DNA integration"/>
    <property type="evidence" value="ECO:0007669"/>
    <property type="project" value="UniProtKB-KW"/>
</dbReference>
<keyword evidence="3" id="KW-0132">Cell division</keyword>
<organism evidence="12 13">
    <name type="scientific">Fusobacterium gonidiaformans 3-1-5R</name>
    <dbReference type="NCBI Taxonomy" id="469605"/>
    <lineage>
        <taxon>Bacteria</taxon>
        <taxon>Fusobacteriati</taxon>
        <taxon>Fusobacteriota</taxon>
        <taxon>Fusobacteriia</taxon>
        <taxon>Fusobacteriales</taxon>
        <taxon>Fusobacteriaceae</taxon>
        <taxon>Fusobacterium</taxon>
    </lineage>
</organism>
<dbReference type="GO" id="GO:0051301">
    <property type="term" value="P:cell division"/>
    <property type="evidence" value="ECO:0007669"/>
    <property type="project" value="UniProtKB-KW"/>
</dbReference>
<keyword evidence="6 9" id="KW-0238">DNA-binding</keyword>
<keyword evidence="13" id="KW-1185">Reference proteome</keyword>
<evidence type="ECO:0000259" key="11">
    <source>
        <dbReference type="PROSITE" id="PS51900"/>
    </source>
</evidence>
<dbReference type="EMBL" id="GG657971">
    <property type="protein sequence ID" value="EFS21392.1"/>
    <property type="molecule type" value="Genomic_DNA"/>
</dbReference>
<sequence>MRNVMKEFILWKQKYIHHLELQRGLSQNSLRAIQKDLEQFLNYMEEYQDGELTVLTLKSYFFHLQEKHASNTIQRKISSIKVFLRFLKEENIVQEDFSLYFTKVRKEEDTILFFEKDVWEQFRRAFENNLRDKAIFELLYSTGMKPKEFLSLTYLQIEWQKQEIYFFQKKESRTVFFSHRAKEALWNYCEEKGRKEGRIWDFSEKTLRNIFKKYREKISGLENMTIYSFRHTFAITLLRAGMPKSELQYLLGLEQGELLQRYETYK</sequence>
<dbReference type="Pfam" id="PF02899">
    <property type="entry name" value="Phage_int_SAM_1"/>
    <property type="match status" value="1"/>
</dbReference>
<dbReference type="InterPro" id="IPR044068">
    <property type="entry name" value="CB"/>
</dbReference>
<protein>
    <submittedName>
        <fullName evidence="12">Phage integrase SAM-like domain protein</fullName>
    </submittedName>
</protein>
<dbReference type="InterPro" id="IPR013762">
    <property type="entry name" value="Integrase-like_cat_sf"/>
</dbReference>
<dbReference type="InterPro" id="IPR011010">
    <property type="entry name" value="DNA_brk_join_enz"/>
</dbReference>
<feature type="domain" description="Tyr recombinase" evidence="10">
    <location>
        <begin position="109"/>
        <end position="266"/>
    </location>
</feature>
<dbReference type="BioCyc" id="FSP469605-HMP:GTSP-894-MONOMER"/>
<dbReference type="GO" id="GO:0003677">
    <property type="term" value="F:DNA binding"/>
    <property type="evidence" value="ECO:0007669"/>
    <property type="project" value="UniProtKB-UniRule"/>
</dbReference>
<dbReference type="InterPro" id="IPR010998">
    <property type="entry name" value="Integrase_recombinase_N"/>
</dbReference>
<reference evidence="12 13" key="1">
    <citation type="submission" date="2009-02" db="EMBL/GenBank/DDBJ databases">
        <title>The Genome Sequence of Fusobacterium sp. 3_1_5R.</title>
        <authorList>
            <consortium name="The Broad Institute Genome Sequencing Platform"/>
            <person name="Ward D."/>
            <person name="Young S.K."/>
            <person name="Kodira C.D."/>
            <person name="Zeng Q."/>
            <person name="Koehrsen M."/>
            <person name="Alvarado L."/>
            <person name="Berlin A."/>
            <person name="Borenstein D."/>
            <person name="Chen Z."/>
            <person name="Engels R."/>
            <person name="Freedman E."/>
            <person name="Gellesch M."/>
            <person name="Goldberg J."/>
            <person name="Griggs A."/>
            <person name="Gujja S."/>
            <person name="Heiman D."/>
            <person name="Hepburn T."/>
            <person name="Howarth C."/>
            <person name="Jen D."/>
            <person name="Larson L."/>
            <person name="Lewis B."/>
            <person name="Mehta T."/>
            <person name="Park D."/>
            <person name="Pearson M."/>
            <person name="Roberts A."/>
            <person name="Saif S."/>
            <person name="Shea T."/>
            <person name="Shenoy N."/>
            <person name="Sisk P."/>
            <person name="Stolte C."/>
            <person name="Sykes S."/>
            <person name="Walk T."/>
            <person name="White J."/>
            <person name="Yandava C."/>
            <person name="Allen-Vercoe E."/>
            <person name="Strauss J."/>
            <person name="Ambrose C."/>
            <person name="Lander E."/>
            <person name="Nusbaum C."/>
            <person name="Galagan J."/>
            <person name="Birren B."/>
        </authorList>
    </citation>
    <scope>NUCLEOTIDE SEQUENCE [LARGE SCALE GENOMIC DNA]</scope>
    <source>
        <strain evidence="12 13">3_1_5R</strain>
    </source>
</reference>
<evidence type="ECO:0000313" key="12">
    <source>
        <dbReference type="EMBL" id="EFS21392.1"/>
    </source>
</evidence>
<evidence type="ECO:0000256" key="7">
    <source>
        <dbReference type="ARBA" id="ARBA00023172"/>
    </source>
</evidence>
<dbReference type="Proteomes" id="UP000002975">
    <property type="component" value="Unassembled WGS sequence"/>
</dbReference>
<dbReference type="HOGENOM" id="CLU_027562_9_0_0"/>
<keyword evidence="4" id="KW-0159">Chromosome partition</keyword>
<dbReference type="Gene3D" id="1.10.443.10">
    <property type="entry name" value="Intergrase catalytic core"/>
    <property type="match status" value="1"/>
</dbReference>
<evidence type="ECO:0000256" key="4">
    <source>
        <dbReference type="ARBA" id="ARBA00022829"/>
    </source>
</evidence>
<evidence type="ECO:0000256" key="5">
    <source>
        <dbReference type="ARBA" id="ARBA00022908"/>
    </source>
</evidence>